<keyword evidence="1" id="KW-1133">Transmembrane helix</keyword>
<accession>A0A5B7F2X6</accession>
<proteinExistence type="predicted"/>
<reference evidence="2 3" key="1">
    <citation type="submission" date="2019-05" db="EMBL/GenBank/DDBJ databases">
        <title>Another draft genome of Portunus trituberculatus and its Hox gene families provides insights of decapod evolution.</title>
        <authorList>
            <person name="Jeong J.-H."/>
            <person name="Song I."/>
            <person name="Kim S."/>
            <person name="Choi T."/>
            <person name="Kim D."/>
            <person name="Ryu S."/>
            <person name="Kim W."/>
        </authorList>
    </citation>
    <scope>NUCLEOTIDE SEQUENCE [LARGE SCALE GENOMIC DNA]</scope>
    <source>
        <tissue evidence="2">Muscle</tissue>
    </source>
</reference>
<dbReference type="EMBL" id="VSRR010005162">
    <property type="protein sequence ID" value="MPC41720.1"/>
    <property type="molecule type" value="Genomic_DNA"/>
</dbReference>
<evidence type="ECO:0000313" key="2">
    <source>
        <dbReference type="EMBL" id="MPC41720.1"/>
    </source>
</evidence>
<protein>
    <submittedName>
        <fullName evidence="2">Uncharacterized protein</fullName>
    </submittedName>
</protein>
<gene>
    <name evidence="2" type="ORF">E2C01_035321</name>
</gene>
<dbReference type="AlphaFoldDB" id="A0A5B7F2X6"/>
<feature type="transmembrane region" description="Helical" evidence="1">
    <location>
        <begin position="37"/>
        <end position="55"/>
    </location>
</feature>
<name>A0A5B7F2X6_PORTR</name>
<keyword evidence="1" id="KW-0472">Membrane</keyword>
<keyword evidence="1" id="KW-0812">Transmembrane</keyword>
<comment type="caution">
    <text evidence="2">The sequence shown here is derived from an EMBL/GenBank/DDBJ whole genome shotgun (WGS) entry which is preliminary data.</text>
</comment>
<keyword evidence="3" id="KW-1185">Reference proteome</keyword>
<evidence type="ECO:0000313" key="3">
    <source>
        <dbReference type="Proteomes" id="UP000324222"/>
    </source>
</evidence>
<dbReference type="Proteomes" id="UP000324222">
    <property type="component" value="Unassembled WGS sequence"/>
</dbReference>
<sequence>MVVFMQIAVVVTVVVVKSCNMITGSTAAHASPRLVRIAAFLRIIIIIIIIIINIIRYSN</sequence>
<evidence type="ECO:0000256" key="1">
    <source>
        <dbReference type="SAM" id="Phobius"/>
    </source>
</evidence>
<organism evidence="2 3">
    <name type="scientific">Portunus trituberculatus</name>
    <name type="common">Swimming crab</name>
    <name type="synonym">Neptunus trituberculatus</name>
    <dbReference type="NCBI Taxonomy" id="210409"/>
    <lineage>
        <taxon>Eukaryota</taxon>
        <taxon>Metazoa</taxon>
        <taxon>Ecdysozoa</taxon>
        <taxon>Arthropoda</taxon>
        <taxon>Crustacea</taxon>
        <taxon>Multicrustacea</taxon>
        <taxon>Malacostraca</taxon>
        <taxon>Eumalacostraca</taxon>
        <taxon>Eucarida</taxon>
        <taxon>Decapoda</taxon>
        <taxon>Pleocyemata</taxon>
        <taxon>Brachyura</taxon>
        <taxon>Eubrachyura</taxon>
        <taxon>Portunoidea</taxon>
        <taxon>Portunidae</taxon>
        <taxon>Portuninae</taxon>
        <taxon>Portunus</taxon>
    </lineage>
</organism>